<dbReference type="SUPFAM" id="SSF48498">
    <property type="entry name" value="Tetracyclin repressor-like, C-terminal domain"/>
    <property type="match status" value="1"/>
</dbReference>
<dbReference type="InterPro" id="IPR009057">
    <property type="entry name" value="Homeodomain-like_sf"/>
</dbReference>
<name>A0A7Y4KXK8_9ACTN</name>
<evidence type="ECO:0000313" key="8">
    <source>
        <dbReference type="Proteomes" id="UP000534306"/>
    </source>
</evidence>
<evidence type="ECO:0000256" key="4">
    <source>
        <dbReference type="PROSITE-ProRule" id="PRU00335"/>
    </source>
</evidence>
<evidence type="ECO:0000256" key="2">
    <source>
        <dbReference type="ARBA" id="ARBA00023125"/>
    </source>
</evidence>
<keyword evidence="2 4" id="KW-0238">DNA-binding</keyword>
<dbReference type="RefSeq" id="WP_171673019.1">
    <property type="nucleotide sequence ID" value="NZ_BAAAGT010000002.1"/>
</dbReference>
<dbReference type="EMBL" id="JABJRC010000002">
    <property type="protein sequence ID" value="NOL40523.1"/>
    <property type="molecule type" value="Genomic_DNA"/>
</dbReference>
<evidence type="ECO:0000259" key="5">
    <source>
        <dbReference type="PROSITE" id="PS50977"/>
    </source>
</evidence>
<feature type="DNA-binding region" description="H-T-H motif" evidence="4">
    <location>
        <begin position="28"/>
        <end position="47"/>
    </location>
</feature>
<dbReference type="InterPro" id="IPR054156">
    <property type="entry name" value="YxaF_TetR_C"/>
</dbReference>
<protein>
    <submittedName>
        <fullName evidence="6 7">AcrR family transcriptional regulator</fullName>
    </submittedName>
</protein>
<dbReference type="Proteomes" id="UP000534306">
    <property type="component" value="Unassembled WGS sequence"/>
</dbReference>
<dbReference type="Proteomes" id="UP000553957">
    <property type="component" value="Unassembled WGS sequence"/>
</dbReference>
<dbReference type="AlphaFoldDB" id="A0A7Y4KXK8"/>
<evidence type="ECO:0000313" key="6">
    <source>
        <dbReference type="EMBL" id="MBB6569644.1"/>
    </source>
</evidence>
<evidence type="ECO:0000256" key="1">
    <source>
        <dbReference type="ARBA" id="ARBA00023015"/>
    </source>
</evidence>
<dbReference type="PANTHER" id="PTHR47506">
    <property type="entry name" value="TRANSCRIPTIONAL REGULATORY PROTEIN"/>
    <property type="match status" value="1"/>
</dbReference>
<dbReference type="InterPro" id="IPR036271">
    <property type="entry name" value="Tet_transcr_reg_TetR-rel_C_sf"/>
</dbReference>
<dbReference type="PANTHER" id="PTHR47506:SF3">
    <property type="entry name" value="HTH-TYPE TRANSCRIPTIONAL REGULATOR LMRA"/>
    <property type="match status" value="1"/>
</dbReference>
<accession>A0A7Y4KXK8</accession>
<evidence type="ECO:0000256" key="3">
    <source>
        <dbReference type="ARBA" id="ARBA00023163"/>
    </source>
</evidence>
<keyword evidence="1" id="KW-0805">Transcription regulation</keyword>
<dbReference type="GO" id="GO:0003677">
    <property type="term" value="F:DNA binding"/>
    <property type="evidence" value="ECO:0007669"/>
    <property type="project" value="UniProtKB-UniRule"/>
</dbReference>
<organism evidence="7 8">
    <name type="scientific">Kribbella sandramycini</name>
    <dbReference type="NCBI Taxonomy" id="60450"/>
    <lineage>
        <taxon>Bacteria</taxon>
        <taxon>Bacillati</taxon>
        <taxon>Actinomycetota</taxon>
        <taxon>Actinomycetes</taxon>
        <taxon>Propionibacteriales</taxon>
        <taxon>Kribbellaceae</taxon>
        <taxon>Kribbella</taxon>
    </lineage>
</organism>
<keyword evidence="8" id="KW-1185">Reference proteome</keyword>
<dbReference type="InterPro" id="IPR001647">
    <property type="entry name" value="HTH_TetR"/>
</dbReference>
<keyword evidence="3" id="KW-0804">Transcription</keyword>
<gene>
    <name evidence="6" type="ORF">HNR71_005281</name>
    <name evidence="7" type="ORF">HPO96_09725</name>
</gene>
<dbReference type="Gene3D" id="1.10.357.10">
    <property type="entry name" value="Tetracycline Repressor, domain 2"/>
    <property type="match status" value="1"/>
</dbReference>
<dbReference type="Pfam" id="PF21993">
    <property type="entry name" value="TetR_C_13_2"/>
    <property type="match status" value="1"/>
</dbReference>
<comment type="caution">
    <text evidence="7">The sequence shown here is derived from an EMBL/GenBank/DDBJ whole genome shotgun (WGS) entry which is preliminary data.</text>
</comment>
<dbReference type="SUPFAM" id="SSF46689">
    <property type="entry name" value="Homeodomain-like"/>
    <property type="match status" value="1"/>
</dbReference>
<reference evidence="7 8" key="1">
    <citation type="submission" date="2020-05" db="EMBL/GenBank/DDBJ databases">
        <title>Genome sequence of Kribbella sandramycini ATCC 39419.</title>
        <authorList>
            <person name="Maclea K.S."/>
            <person name="Fair J.L."/>
        </authorList>
    </citation>
    <scope>NUCLEOTIDE SEQUENCE [LARGE SCALE GENOMIC DNA]</scope>
    <source>
        <strain evidence="7 8">ATCC 39419</strain>
    </source>
</reference>
<sequence>MAQRTDARRNMVQAANQLIRERGYHATAFSDVLKLSGAPRGSVYFHFPGGKTQLAAEAAEAHAHEQIQLIDRVAQEATSAVDLVERYVDLGREGMAGSDYARGCGIAPLVTEDAGRDSPDLRETSRRTFTEMIDRLTFHLVTFGLNRPDAHSLANAVIAGIEGAMVTSRALHSTAPYDALRTALSSHATRLSRGPKPTLPAIPRYDVDHIVVAGGAGVQ</sequence>
<dbReference type="Pfam" id="PF00440">
    <property type="entry name" value="TetR_N"/>
    <property type="match status" value="1"/>
</dbReference>
<proteinExistence type="predicted"/>
<evidence type="ECO:0000313" key="7">
    <source>
        <dbReference type="EMBL" id="NOL40523.1"/>
    </source>
</evidence>
<dbReference type="PROSITE" id="PS50977">
    <property type="entry name" value="HTH_TETR_2"/>
    <property type="match status" value="1"/>
</dbReference>
<feature type="domain" description="HTH tetR-type" evidence="5">
    <location>
        <begin position="5"/>
        <end position="65"/>
    </location>
</feature>
<reference evidence="6 9" key="2">
    <citation type="submission" date="2020-08" db="EMBL/GenBank/DDBJ databases">
        <title>Sequencing the genomes of 1000 actinobacteria strains.</title>
        <authorList>
            <person name="Klenk H.-P."/>
        </authorList>
    </citation>
    <scope>NUCLEOTIDE SEQUENCE [LARGE SCALE GENOMIC DNA]</scope>
    <source>
        <strain evidence="6 9">DSM 15626</strain>
    </source>
</reference>
<dbReference type="EMBL" id="JACHKF010000001">
    <property type="protein sequence ID" value="MBB6569644.1"/>
    <property type="molecule type" value="Genomic_DNA"/>
</dbReference>
<evidence type="ECO:0000313" key="9">
    <source>
        <dbReference type="Proteomes" id="UP000553957"/>
    </source>
</evidence>